<reference evidence="13 14" key="1">
    <citation type="submission" date="2018-12" db="EMBL/GenBank/DDBJ databases">
        <authorList>
            <consortium name="Pathogen Informatics"/>
        </authorList>
    </citation>
    <scope>NUCLEOTIDE SEQUENCE [LARGE SCALE GENOMIC DNA]</scope>
    <source>
        <strain evidence="13 14">NCTC13079</strain>
    </source>
</reference>
<protein>
    <submittedName>
        <fullName evidence="13">Pyruvate synthase subunit porA</fullName>
        <ecNumber evidence="13">1.2.7.1</ecNumber>
    </submittedName>
</protein>
<feature type="binding site" evidence="11">
    <location>
        <position position="1073"/>
    </location>
    <ligand>
        <name>[4Fe-4S] cluster</name>
        <dbReference type="ChEBI" id="CHEBI:49883"/>
        <label>3</label>
    </ligand>
</feature>
<dbReference type="InterPro" id="IPR002869">
    <property type="entry name" value="Pyrv_flavodox_OxRed_cen"/>
</dbReference>
<evidence type="ECO:0000259" key="12">
    <source>
        <dbReference type="PROSITE" id="PS51379"/>
    </source>
</evidence>
<dbReference type="Pfam" id="PF12838">
    <property type="entry name" value="Fer4_7"/>
    <property type="match status" value="1"/>
</dbReference>
<dbReference type="GO" id="GO:0019164">
    <property type="term" value="F:pyruvate synthase activity"/>
    <property type="evidence" value="ECO:0007669"/>
    <property type="project" value="UniProtKB-EC"/>
</dbReference>
<feature type="binding site" evidence="11">
    <location>
        <position position="837"/>
    </location>
    <ligand>
        <name>[4Fe-4S] cluster</name>
        <dbReference type="ChEBI" id="CHEBI:49883"/>
        <label>3</label>
    </ligand>
</feature>
<feature type="binding site" evidence="11">
    <location>
        <position position="689"/>
    </location>
    <ligand>
        <name>[4Fe-4S] cluster</name>
        <dbReference type="ChEBI" id="CHEBI:49883"/>
        <label>1</label>
    </ligand>
</feature>
<dbReference type="FunFam" id="3.40.50.970:FF:000041">
    <property type="entry name" value="Pyruvate:ferredoxin (Flavodoxin) oxidoreductase"/>
    <property type="match status" value="1"/>
</dbReference>
<dbReference type="GO" id="GO:0051539">
    <property type="term" value="F:4 iron, 4 sulfur cluster binding"/>
    <property type="evidence" value="ECO:0007669"/>
    <property type="project" value="UniProtKB-KW"/>
</dbReference>
<dbReference type="InterPro" id="IPR037112">
    <property type="entry name" value="Pyrv-flavodox_OxR_EKR_sf"/>
</dbReference>
<feature type="site" description="Important for catalytic activity" evidence="10">
    <location>
        <position position="31"/>
    </location>
</feature>
<dbReference type="EC" id="1.2.7.1" evidence="13"/>
<keyword evidence="6 9" id="KW-0560">Oxidoreductase</keyword>
<feature type="binding site" evidence="11">
    <location>
        <position position="699"/>
    </location>
    <ligand>
        <name>[4Fe-4S] cluster</name>
        <dbReference type="ChEBI" id="CHEBI:49883"/>
        <label>2</label>
    </ligand>
</feature>
<dbReference type="PROSITE" id="PS00198">
    <property type="entry name" value="4FE4S_FER_1"/>
    <property type="match status" value="1"/>
</dbReference>
<feature type="binding site" evidence="11">
    <location>
        <position position="695"/>
    </location>
    <ligand>
        <name>[4Fe-4S] cluster</name>
        <dbReference type="ChEBI" id="CHEBI:49883"/>
        <label>1</label>
    </ligand>
</feature>
<keyword evidence="5 9" id="KW-0249">Electron transport</keyword>
<accession>A0A448V2H5</accession>
<keyword evidence="3 11" id="KW-0004">4Fe-4S</keyword>
<dbReference type="GO" id="GO:0006979">
    <property type="term" value="P:response to oxidative stress"/>
    <property type="evidence" value="ECO:0007669"/>
    <property type="project" value="TreeGrafter"/>
</dbReference>
<dbReference type="Gene3D" id="3.30.70.20">
    <property type="match status" value="1"/>
</dbReference>
<dbReference type="PIRSF" id="PIRSF000159">
    <property type="entry name" value="NifJ"/>
    <property type="match status" value="1"/>
</dbReference>
<feature type="binding site" evidence="11">
    <location>
        <position position="743"/>
    </location>
    <ligand>
        <name>[4Fe-4S] cluster</name>
        <dbReference type="ChEBI" id="CHEBI:49883"/>
        <label>2</label>
    </ligand>
</feature>
<feature type="binding site" evidence="11">
    <location>
        <position position="812"/>
    </location>
    <ligand>
        <name>[4Fe-4S] cluster</name>
        <dbReference type="ChEBI" id="CHEBI:49883"/>
        <label>3</label>
    </ligand>
</feature>
<comment type="similarity">
    <text evidence="1 9">Belongs to the pyruvate:ferredoxin/flavodoxin oxidoreductase family.</text>
</comment>
<dbReference type="FunFam" id="3.30.70.20:FF:000022">
    <property type="entry name" value="Pyruvate:ferredoxin (Flavodoxin) oxidoreductase"/>
    <property type="match status" value="1"/>
</dbReference>
<dbReference type="FunFam" id="3.40.920.10:FF:000001">
    <property type="entry name" value="Pyruvate:ferredoxin (Flavodoxin) oxidoreductase"/>
    <property type="match status" value="1"/>
</dbReference>
<dbReference type="InterPro" id="IPR029061">
    <property type="entry name" value="THDP-binding"/>
</dbReference>
<evidence type="ECO:0000256" key="8">
    <source>
        <dbReference type="ARBA" id="ARBA00023014"/>
    </source>
</evidence>
<evidence type="ECO:0000313" key="13">
    <source>
        <dbReference type="EMBL" id="VEJ35917.1"/>
    </source>
</evidence>
<dbReference type="RefSeq" id="WP_126465669.1">
    <property type="nucleotide sequence ID" value="NZ_LR134523.1"/>
</dbReference>
<dbReference type="InterPro" id="IPR011895">
    <property type="entry name" value="Pyrv_flavodox_OxRed"/>
</dbReference>
<keyword evidence="8 11" id="KW-0411">Iron-sulfur</keyword>
<dbReference type="PANTHER" id="PTHR32154">
    <property type="entry name" value="PYRUVATE-FLAVODOXIN OXIDOREDUCTASE-RELATED"/>
    <property type="match status" value="1"/>
</dbReference>
<dbReference type="InterPro" id="IPR009014">
    <property type="entry name" value="Transketo_C/PFOR_II"/>
</dbReference>
<dbReference type="EMBL" id="LR134523">
    <property type="protein sequence ID" value="VEJ35917.1"/>
    <property type="molecule type" value="Genomic_DNA"/>
</dbReference>
<feature type="binding site" evidence="11">
    <location>
        <position position="753"/>
    </location>
    <ligand>
        <name>[4Fe-4S] cluster</name>
        <dbReference type="ChEBI" id="CHEBI:49883"/>
        <label>1</label>
    </ligand>
</feature>
<feature type="site" description="Important for catalytic activity" evidence="10">
    <location>
        <position position="998"/>
    </location>
</feature>
<dbReference type="PROSITE" id="PS51379">
    <property type="entry name" value="4FE4S_FER_2"/>
    <property type="match status" value="2"/>
</dbReference>
<evidence type="ECO:0000256" key="9">
    <source>
        <dbReference type="PIRNR" id="PIRNR000159"/>
    </source>
</evidence>
<keyword evidence="2 9" id="KW-0813">Transport</keyword>
<evidence type="ECO:0000256" key="5">
    <source>
        <dbReference type="ARBA" id="ARBA00022982"/>
    </source>
</evidence>
<dbReference type="SUPFAM" id="SSF52922">
    <property type="entry name" value="TK C-terminal domain-like"/>
    <property type="match status" value="1"/>
</dbReference>
<dbReference type="InterPro" id="IPR002880">
    <property type="entry name" value="Pyrv_Fd/Flavodoxin_OxRdtase_N"/>
</dbReference>
<feature type="domain" description="4Fe-4S ferredoxin-type" evidence="12">
    <location>
        <begin position="734"/>
        <end position="765"/>
    </location>
</feature>
<dbReference type="AlphaFoldDB" id="A0A448V2H5"/>
<evidence type="ECO:0000256" key="6">
    <source>
        <dbReference type="ARBA" id="ARBA00023002"/>
    </source>
</evidence>
<dbReference type="Gene3D" id="4.10.780.10">
    <property type="entry name" value="Pyruvate-flavodoxin oxidoreductase, EKR domain"/>
    <property type="match status" value="1"/>
</dbReference>
<dbReference type="InterPro" id="IPR050722">
    <property type="entry name" value="Pyruvate:ferred/Flavod_OxRd"/>
</dbReference>
<dbReference type="PANTHER" id="PTHR32154:SF0">
    <property type="entry name" value="PYRUVATE-FLAVODOXIN OXIDOREDUCTASE-RELATED"/>
    <property type="match status" value="1"/>
</dbReference>
<dbReference type="Gene3D" id="3.40.920.10">
    <property type="entry name" value="Pyruvate-ferredoxin oxidoreductase, PFOR, domain III"/>
    <property type="match status" value="1"/>
</dbReference>
<dbReference type="NCBIfam" id="TIGR02176">
    <property type="entry name" value="pyruv_ox_red"/>
    <property type="match status" value="1"/>
</dbReference>
<dbReference type="InterPro" id="IPR011766">
    <property type="entry name" value="TPP_enzyme_TPP-bd"/>
</dbReference>
<proteinExistence type="inferred from homology"/>
<feature type="binding site" evidence="11">
    <location>
        <position position="746"/>
    </location>
    <ligand>
        <name>[4Fe-4S] cluster</name>
        <dbReference type="ChEBI" id="CHEBI:49883"/>
        <label>2</label>
    </ligand>
</feature>
<feature type="binding site" evidence="11">
    <location>
        <position position="692"/>
    </location>
    <ligand>
        <name>[4Fe-4S] cluster</name>
        <dbReference type="ChEBI" id="CHEBI:49883"/>
        <label>1</label>
    </ligand>
</feature>
<keyword evidence="14" id="KW-1185">Reference proteome</keyword>
<evidence type="ECO:0000256" key="10">
    <source>
        <dbReference type="PIRSR" id="PIRSR000159-2"/>
    </source>
</evidence>
<dbReference type="SUPFAM" id="SSF54862">
    <property type="entry name" value="4Fe-4S ferredoxins"/>
    <property type="match status" value="1"/>
</dbReference>
<dbReference type="Pfam" id="PF10371">
    <property type="entry name" value="EKR"/>
    <property type="match status" value="1"/>
</dbReference>
<keyword evidence="13" id="KW-0670">Pyruvate</keyword>
<evidence type="ECO:0000256" key="1">
    <source>
        <dbReference type="ARBA" id="ARBA00009032"/>
    </source>
</evidence>
<feature type="site" description="Important for catalytic activity" evidence="10">
    <location>
        <position position="64"/>
    </location>
</feature>
<gene>
    <name evidence="13" type="primary">porA_3</name>
    <name evidence="13" type="ORF">NCTC13079_01106</name>
</gene>
<dbReference type="Pfam" id="PF17147">
    <property type="entry name" value="PFOR_II"/>
    <property type="match status" value="1"/>
</dbReference>
<evidence type="ECO:0000256" key="7">
    <source>
        <dbReference type="ARBA" id="ARBA00023004"/>
    </source>
</evidence>
<feature type="domain" description="4Fe-4S ferredoxin-type" evidence="12">
    <location>
        <begin position="680"/>
        <end position="709"/>
    </location>
</feature>
<dbReference type="FunFam" id="3.40.50.920:FF:000007">
    <property type="entry name" value="Pyruvate:ferredoxin (Flavodoxin) oxidoreductase"/>
    <property type="match status" value="1"/>
</dbReference>
<dbReference type="InterPro" id="IPR019752">
    <property type="entry name" value="Pyrv/ketoisovalerate_OxRed_cat"/>
</dbReference>
<dbReference type="Gene3D" id="3.40.50.920">
    <property type="match status" value="1"/>
</dbReference>
<feature type="binding site" evidence="11">
    <location>
        <position position="809"/>
    </location>
    <ligand>
        <name>[4Fe-4S] cluster</name>
        <dbReference type="ChEBI" id="CHEBI:49883"/>
        <label>3</label>
    </ligand>
</feature>
<dbReference type="GO" id="GO:0030976">
    <property type="term" value="F:thiamine pyrophosphate binding"/>
    <property type="evidence" value="ECO:0007669"/>
    <property type="project" value="InterPro"/>
</dbReference>
<evidence type="ECO:0000256" key="4">
    <source>
        <dbReference type="ARBA" id="ARBA00022723"/>
    </source>
</evidence>
<evidence type="ECO:0000313" key="14">
    <source>
        <dbReference type="Proteomes" id="UP000269544"/>
    </source>
</evidence>
<dbReference type="SUPFAM" id="SSF53323">
    <property type="entry name" value="Pyruvate-ferredoxin oxidoreductase, PFOR, domain III"/>
    <property type="match status" value="1"/>
</dbReference>
<feature type="binding site" evidence="11">
    <location>
        <position position="749"/>
    </location>
    <ligand>
        <name>[4Fe-4S] cluster</name>
        <dbReference type="ChEBI" id="CHEBI:49883"/>
        <label>2</label>
    </ligand>
</feature>
<dbReference type="CDD" id="cd07034">
    <property type="entry name" value="TPP_PYR_PFOR_IOR-alpha_like"/>
    <property type="match status" value="1"/>
</dbReference>
<evidence type="ECO:0000256" key="2">
    <source>
        <dbReference type="ARBA" id="ARBA00022448"/>
    </source>
</evidence>
<dbReference type="InterPro" id="IPR017896">
    <property type="entry name" value="4Fe4S_Fe-S-bd"/>
</dbReference>
<evidence type="ECO:0000256" key="3">
    <source>
        <dbReference type="ARBA" id="ARBA00022485"/>
    </source>
</evidence>
<keyword evidence="4 11" id="KW-0479">Metal-binding</keyword>
<name>A0A448V2H5_9FIRM</name>
<dbReference type="GO" id="GO:0022900">
    <property type="term" value="P:electron transport chain"/>
    <property type="evidence" value="ECO:0007669"/>
    <property type="project" value="InterPro"/>
</dbReference>
<feature type="site" description="Important for catalytic activity" evidence="10">
    <location>
        <position position="114"/>
    </location>
</feature>
<dbReference type="KEGG" id="piv:NCTC13079_01106"/>
<dbReference type="GO" id="GO:0005506">
    <property type="term" value="F:iron ion binding"/>
    <property type="evidence" value="ECO:0007669"/>
    <property type="project" value="InterPro"/>
</dbReference>
<dbReference type="FunFam" id="3.40.50.970:FF:000012">
    <property type="entry name" value="Pyruvate:ferredoxin (Flavodoxin) oxidoreductase"/>
    <property type="match status" value="1"/>
</dbReference>
<comment type="cofactor">
    <cofactor evidence="11">
        <name>[4Fe-4S] cluster</name>
        <dbReference type="ChEBI" id="CHEBI:49883"/>
    </cofactor>
    <text evidence="11">Binds 3 [4Fe-4S] clusters per subunit.</text>
</comment>
<dbReference type="SMART" id="SM00890">
    <property type="entry name" value="EKR"/>
    <property type="match status" value="1"/>
</dbReference>
<dbReference type="InterPro" id="IPR033412">
    <property type="entry name" value="PFOR_II"/>
</dbReference>
<evidence type="ECO:0000256" key="11">
    <source>
        <dbReference type="PIRSR" id="PIRSR000159-50"/>
    </source>
</evidence>
<dbReference type="Proteomes" id="UP000269544">
    <property type="component" value="Chromosome"/>
</dbReference>
<dbReference type="SUPFAM" id="SSF52518">
    <property type="entry name" value="Thiamin diphosphate-binding fold (THDP-binding)"/>
    <property type="match status" value="2"/>
</dbReference>
<dbReference type="Gene3D" id="3.40.50.970">
    <property type="match status" value="2"/>
</dbReference>
<dbReference type="OrthoDB" id="9794954at2"/>
<dbReference type="Pfam" id="PF01558">
    <property type="entry name" value="POR"/>
    <property type="match status" value="1"/>
</dbReference>
<organism evidence="13 14">
    <name type="scientific">Aedoeadaptatus ivorii</name>
    <dbReference type="NCBI Taxonomy" id="54006"/>
    <lineage>
        <taxon>Bacteria</taxon>
        <taxon>Bacillati</taxon>
        <taxon>Bacillota</taxon>
        <taxon>Tissierellia</taxon>
        <taxon>Tissierellales</taxon>
        <taxon>Peptoniphilaceae</taxon>
        <taxon>Aedoeadaptatus</taxon>
    </lineage>
</organism>
<dbReference type="Pfam" id="PF02775">
    <property type="entry name" value="TPP_enzyme_C"/>
    <property type="match status" value="1"/>
</dbReference>
<keyword evidence="7 11" id="KW-0408">Iron</keyword>
<sequence>MTKVFKSMDGNEAAAYVSYAFTEVAAIYPITPSSPMAALVDSWSADGKKNLFDQEVRLVEMQAESGAVAALHGSLEAGALTTTYTASQGLALMIPTMFRTAGSLYPGVMHVASRTLGSHVLSIYGDHSDVMATRQSGWAMLSSGNVQEVMNLGGIAHLAAIESSVPFMHFFDGFRTSHEIQKVEVMDYEDLRDMLNIEALERFKSNSMNPERPKQRGIVQNPDTYFQSRESINVFYNAIPGIVEKYMNKVNELKGTDYRLFNYYGADDAEYVIVGMGSVSGLVQDTVDELNANGQKTGYLQVHLYRPFSRQHFLNELPEGIKRIAVIDRTKEPGARDPLYLDVVGAFANVENAPEIYGGRYGLSSKDVDHAQIKAIFDNLMQNEVKDDFTVGIVDDVTYLSLPVDDSYVIDNPKIINCKFWGLGGDGTVGANKNSIKIIGDNTDMYVQAYFEYDAKKTGGITKSNLRFGHEPIRNSNVVKNGDFIACHNQSYMTRYDIVDEVRPGGVFLLNTNWDDAALETHLPNKVKKYIAENDVQFYTINAVALAEEIGLGRRTNTILQSAFFKLAEIIPMDEAERLMKEFAEKSYGNKGEKIVNMNFKAIESGYQNLHKVEIPASWKDLEVEEKKVDETLSDYVRNMMMPITELHGDDLPISAFKGYESGFIPLGTSKYEKRGIAVRVPRWKEENCIQCNQCSFVCPHAAIRPFLSNKEEVENAPERFRSVPAKGFKEYEFTIQVDPLDCTGCGNCVETCPAKEKALEFHDLESQMPEQENWDYALTLSHKENPMDKFTIKGSQFEQPLLEFSGACAGCSESPYAKLLTQLFGDRMYIANATGCSQAWGCAFPIAPYTTNHLGHGPAWSNLLFENNAEFCLGMYLAVGQQRAKITMELEKILPVLKDEAAKKTIQDWIDNINEGEGTRERSDAVVETLESLDLDGEALEAKEYVLKNKEQLTKKSFWMYGGDGWAYDIGYGGLDHVLATGADVNVLVVDNELYANTGGQSSKATPKGAVVQFAAAGKKTAKKDLGLLAMSYRDIYVAKVALGANMNHLIKVIKEAEAYDGPSLIVAYSPCINHGLSKGMAFATKQQKEAVESNYWQLYHYNPELIAKGENPFIMDSKEPNKSYREFLMSEVRYASLLRRSPEEGEELLDASEEDAKQTYKRYKDLAEEK</sequence>
<dbReference type="InterPro" id="IPR017900">
    <property type="entry name" value="4Fe4S_Fe_S_CS"/>
</dbReference>
<dbReference type="Pfam" id="PF01855">
    <property type="entry name" value="POR_N"/>
    <property type="match status" value="1"/>
</dbReference>
<dbReference type="InterPro" id="IPR019456">
    <property type="entry name" value="Pyrv-flavodox_OxRtase_EKR"/>
</dbReference>